<name>A0A0N4VM24_ENTVE</name>
<proteinExistence type="predicted"/>
<dbReference type="EMBL" id="UXUI01011733">
    <property type="protein sequence ID" value="VDD96469.1"/>
    <property type="molecule type" value="Genomic_DNA"/>
</dbReference>
<accession>A0A0N4VM24</accession>
<dbReference type="InterPro" id="IPR003677">
    <property type="entry name" value="ANIS5_cation-bd"/>
</dbReference>
<organism evidence="5">
    <name type="scientific">Enterobius vermicularis</name>
    <name type="common">Human pinworm</name>
    <dbReference type="NCBI Taxonomy" id="51028"/>
    <lineage>
        <taxon>Eukaryota</taxon>
        <taxon>Metazoa</taxon>
        <taxon>Ecdysozoa</taxon>
        <taxon>Nematoda</taxon>
        <taxon>Chromadorea</taxon>
        <taxon>Rhabditida</taxon>
        <taxon>Spirurina</taxon>
        <taxon>Oxyuridomorpha</taxon>
        <taxon>Oxyuroidea</taxon>
        <taxon>Oxyuridae</taxon>
        <taxon>Enterobius</taxon>
    </lineage>
</organism>
<evidence type="ECO:0000259" key="2">
    <source>
        <dbReference type="Pfam" id="PF02520"/>
    </source>
</evidence>
<reference evidence="3 4" key="2">
    <citation type="submission" date="2018-10" db="EMBL/GenBank/DDBJ databases">
        <authorList>
            <consortium name="Pathogen Informatics"/>
        </authorList>
    </citation>
    <scope>NUCLEOTIDE SEQUENCE [LARGE SCALE GENOMIC DNA]</scope>
</reference>
<keyword evidence="4" id="KW-1185">Reference proteome</keyword>
<dbReference type="PANTHER" id="PTHR21593:SF36">
    <property type="entry name" value="DUF148 DOMAIN-CONTAINING PROTEIN-RELATED"/>
    <property type="match status" value="1"/>
</dbReference>
<evidence type="ECO:0000313" key="3">
    <source>
        <dbReference type="EMBL" id="VDD96469.1"/>
    </source>
</evidence>
<evidence type="ECO:0000256" key="1">
    <source>
        <dbReference type="SAM" id="MobiDB-lite"/>
    </source>
</evidence>
<dbReference type="Pfam" id="PF02520">
    <property type="entry name" value="ANIS5_cation-bd"/>
    <property type="match status" value="1"/>
</dbReference>
<feature type="domain" description="SXP/RAL-2 family protein Ani s 5-like cation-binding" evidence="2">
    <location>
        <begin position="33"/>
        <end position="143"/>
    </location>
</feature>
<protein>
    <submittedName>
        <fullName evidence="5">DUF148 domain-containing protein</fullName>
    </submittedName>
</protein>
<evidence type="ECO:0000313" key="4">
    <source>
        <dbReference type="Proteomes" id="UP000274131"/>
    </source>
</evidence>
<feature type="region of interest" description="Disordered" evidence="1">
    <location>
        <begin position="1"/>
        <end position="24"/>
    </location>
</feature>
<dbReference type="InterPro" id="IPR052823">
    <property type="entry name" value="SXP/RAL-2_related"/>
</dbReference>
<dbReference type="Proteomes" id="UP000274131">
    <property type="component" value="Unassembled WGS sequence"/>
</dbReference>
<dbReference type="PANTHER" id="PTHR21593">
    <property type="entry name" value="PRION-LIKE- Q/N-RICH -DOMAIN-BEARING PROTEIN PROTEIN"/>
    <property type="match status" value="1"/>
</dbReference>
<sequence>FGPPPHQGGPPHHGGHRPHHPPLPPFFANLTDEAFKQFFRIVKDRNLTKAERESKLRKWAADQGEEFAEKQFVFQKQFDKMRKGHEELEAKVQKLAKEILQNVTDLITQISDIKNNTQLKMDEEKEQIRSLLYSYPRPLVKIMKLAIHAAIKSTVSFQPQEPLSTKPFPTVTDFTTMF</sequence>
<dbReference type="STRING" id="51028.A0A0N4VM24"/>
<dbReference type="WBParaSite" id="EVEC_0001197501-mRNA-1">
    <property type="protein sequence ID" value="EVEC_0001197501-mRNA-1"/>
    <property type="gene ID" value="EVEC_0001197501"/>
</dbReference>
<reference evidence="5" key="1">
    <citation type="submission" date="2017-02" db="UniProtKB">
        <authorList>
            <consortium name="WormBaseParasite"/>
        </authorList>
    </citation>
    <scope>IDENTIFICATION</scope>
</reference>
<evidence type="ECO:0000313" key="5">
    <source>
        <dbReference type="WBParaSite" id="EVEC_0001197501-mRNA-1"/>
    </source>
</evidence>
<dbReference type="AlphaFoldDB" id="A0A0N4VM24"/>
<dbReference type="OrthoDB" id="5867022at2759"/>
<gene>
    <name evidence="3" type="ORF">EVEC_LOCUS11220</name>
</gene>